<keyword evidence="1" id="KW-0812">Transmembrane</keyword>
<dbReference type="STRING" id="443218.AS9A_3461"/>
<proteinExistence type="predicted"/>
<keyword evidence="1" id="KW-1133">Transmembrane helix</keyword>
<sequence>MADGDRKYSLKLKLWVAFGVAVLALTTAFAVMWSQRDRGIPESLAHVYCEETVQSLVDIPEDARFKGITASQNDALDWQIQGQVNGENADGEDVDATYHCDISGDADGLMQSITVDIDGERSMEHP</sequence>
<name>F6EQM5_HOYSD</name>
<evidence type="ECO:0000313" key="2">
    <source>
        <dbReference type="EMBL" id="AEF41902.1"/>
    </source>
</evidence>
<evidence type="ECO:0000313" key="3">
    <source>
        <dbReference type="Proteomes" id="UP000009235"/>
    </source>
</evidence>
<dbReference type="AlphaFoldDB" id="F6EQM5"/>
<reference evidence="2 3" key="1">
    <citation type="journal article" date="2011" name="J. Bacteriol.">
        <title>Complete genome sequence of Amycolicicoccus subflavus DQS3-9A1T, an actinomycete isolated from crude oil-polluted soil.</title>
        <authorList>
            <person name="Cai M."/>
            <person name="Chen W.M."/>
            <person name="Nie Y."/>
            <person name="Chi C.Q."/>
            <person name="Wang Y.N."/>
            <person name="Tang Y.Q."/>
            <person name="Li G.Y."/>
            <person name="Wu X.L."/>
        </authorList>
    </citation>
    <scope>NUCLEOTIDE SEQUENCE [LARGE SCALE GENOMIC DNA]</scope>
    <source>
        <strain evidence="3">DSM 45089 / DQS3-9A1</strain>
    </source>
</reference>
<dbReference type="EMBL" id="CP002786">
    <property type="protein sequence ID" value="AEF41902.1"/>
    <property type="molecule type" value="Genomic_DNA"/>
</dbReference>
<accession>F6EQM5</accession>
<dbReference type="RefSeq" id="WP_013808251.1">
    <property type="nucleotide sequence ID" value="NC_015564.1"/>
</dbReference>
<evidence type="ECO:0008006" key="4">
    <source>
        <dbReference type="Google" id="ProtNLM"/>
    </source>
</evidence>
<keyword evidence="3" id="KW-1185">Reference proteome</keyword>
<protein>
    <recommendedName>
        <fullName evidence="4">DUF4333 domain-containing protein</fullName>
    </recommendedName>
</protein>
<dbReference type="KEGG" id="asd:AS9A_3461"/>
<dbReference type="OrthoDB" id="9829493at2"/>
<evidence type="ECO:0000256" key="1">
    <source>
        <dbReference type="SAM" id="Phobius"/>
    </source>
</evidence>
<gene>
    <name evidence="2" type="ordered locus">AS9A_3461</name>
</gene>
<dbReference type="Proteomes" id="UP000009235">
    <property type="component" value="Chromosome"/>
</dbReference>
<feature type="transmembrane region" description="Helical" evidence="1">
    <location>
        <begin position="12"/>
        <end position="33"/>
    </location>
</feature>
<keyword evidence="1" id="KW-0472">Membrane</keyword>
<dbReference type="HOGENOM" id="CLU_1976925_0_0_11"/>
<organism evidence="2 3">
    <name type="scientific">Hoyosella subflava (strain DSM 45089 / JCM 17490 / NBRC 109087 / DQS3-9A1)</name>
    <name type="common">Amycolicicoccus subflavus</name>
    <dbReference type="NCBI Taxonomy" id="443218"/>
    <lineage>
        <taxon>Bacteria</taxon>
        <taxon>Bacillati</taxon>
        <taxon>Actinomycetota</taxon>
        <taxon>Actinomycetes</taxon>
        <taxon>Mycobacteriales</taxon>
        <taxon>Hoyosellaceae</taxon>
        <taxon>Hoyosella</taxon>
    </lineage>
</organism>